<organism evidence="10 11">
    <name type="scientific">Astatotilapia calliptera</name>
    <name type="common">Eastern happy</name>
    <name type="synonym">Chromis callipterus</name>
    <dbReference type="NCBI Taxonomy" id="8154"/>
    <lineage>
        <taxon>Eukaryota</taxon>
        <taxon>Metazoa</taxon>
        <taxon>Chordata</taxon>
        <taxon>Craniata</taxon>
        <taxon>Vertebrata</taxon>
        <taxon>Euteleostomi</taxon>
        <taxon>Actinopterygii</taxon>
        <taxon>Neopterygii</taxon>
        <taxon>Teleostei</taxon>
        <taxon>Neoteleostei</taxon>
        <taxon>Acanthomorphata</taxon>
        <taxon>Ovalentaria</taxon>
        <taxon>Cichlomorphae</taxon>
        <taxon>Cichliformes</taxon>
        <taxon>Cichlidae</taxon>
        <taxon>African cichlids</taxon>
        <taxon>Pseudocrenilabrinae</taxon>
        <taxon>Haplochromini</taxon>
        <taxon>Astatotilapia</taxon>
    </lineage>
</organism>
<reference evidence="10" key="2">
    <citation type="submission" date="2025-08" db="UniProtKB">
        <authorList>
            <consortium name="Ensembl"/>
        </authorList>
    </citation>
    <scope>IDENTIFICATION</scope>
</reference>
<keyword evidence="3 6" id="KW-0863">Zinc-finger</keyword>
<evidence type="ECO:0000313" key="10">
    <source>
        <dbReference type="Ensembl" id="ENSACLP00000005477.1"/>
    </source>
</evidence>
<feature type="domain" description="RING-type" evidence="7">
    <location>
        <begin position="35"/>
        <end position="78"/>
    </location>
</feature>
<sequence length="584" mass="66977">MLCKLTTTPFSLSELYSNVLSSEMAMELDQEKLCCSICLDLLKEPVTIPCGHSYCMNCIESRWTEEEHNKSYSCPHCKQTFAPKPDLVKSAMFADLVEALKKTRLQFAPADHCYAKPGDVACDFCTDKKLKALKSCLVCRISYCELHLQPHYESSAFEKHKLVEPLKNLQEKFCSHHDEVMKIFCRTDQQAICFLCSVDEHKNHDTVSAKAERNHKQMKLGVSREKIQMRIQNREKDLKVLQEEIEAINFSADKIVNDSKKIFTELVCLVEKMSSALNEQIRFRQKAEVNRVTELKEKLEQENAELWVKDAELELLSNTDDHIQFLLNYPSLSHLSESTDLPSSDVHPPLYFEHVTEALSEIRGKLENVLNEEWPKISLKVTEVDVLLPIPEPETREEFLQYSRKITLDPQTVNPWISLSEGNTKATVMREKQIYDCHPDRFTHWLQGLSKESLTGRCYWEVERSGGGILVAVAYKDISRTGDESGFGNNDKSWALGCFDFNYYFRHNNMKTLLSGSQMPKIGVFLDHRAGTLSFYGISEEMILLHKVQTKFSQPLYAGVSVYWAGDTAKLCKLKSTWSKEVDG</sequence>
<dbReference type="OMA" id="MRIQNRE"/>
<dbReference type="InterPro" id="IPR006574">
    <property type="entry name" value="PRY"/>
</dbReference>
<evidence type="ECO:0000256" key="5">
    <source>
        <dbReference type="ARBA" id="ARBA00022859"/>
    </source>
</evidence>
<evidence type="ECO:0000256" key="6">
    <source>
        <dbReference type="PROSITE-ProRule" id="PRU00024"/>
    </source>
</evidence>
<dbReference type="InterPro" id="IPR013320">
    <property type="entry name" value="ConA-like_dom_sf"/>
</dbReference>
<dbReference type="CDD" id="cd16040">
    <property type="entry name" value="SPRY_PRY_SNTX"/>
    <property type="match status" value="1"/>
</dbReference>
<dbReference type="SUPFAM" id="SSF49899">
    <property type="entry name" value="Concanavalin A-like lectins/glucanases"/>
    <property type="match status" value="1"/>
</dbReference>
<dbReference type="Pfam" id="PF00643">
    <property type="entry name" value="zf-B_box"/>
    <property type="match status" value="1"/>
</dbReference>
<keyword evidence="5" id="KW-0391">Immunity</keyword>
<dbReference type="PRINTS" id="PR01407">
    <property type="entry name" value="BUTYPHLNCDUF"/>
</dbReference>
<dbReference type="SUPFAM" id="SSF57850">
    <property type="entry name" value="RING/U-box"/>
    <property type="match status" value="1"/>
</dbReference>
<evidence type="ECO:0000256" key="4">
    <source>
        <dbReference type="ARBA" id="ARBA00022833"/>
    </source>
</evidence>
<name>A0A3P8NL11_ASTCA</name>
<dbReference type="Pfam" id="PF15227">
    <property type="entry name" value="zf-C3HC4_4"/>
    <property type="match status" value="1"/>
</dbReference>
<dbReference type="InterPro" id="IPR051051">
    <property type="entry name" value="E3_ubiq-ligase_TRIM/RNF"/>
</dbReference>
<accession>A0A3P8NL11</accession>
<dbReference type="CDD" id="cd19769">
    <property type="entry name" value="Bbox2_TRIM16-like"/>
    <property type="match status" value="1"/>
</dbReference>
<dbReference type="InterPro" id="IPR001841">
    <property type="entry name" value="Znf_RING"/>
</dbReference>
<dbReference type="PROSITE" id="PS50089">
    <property type="entry name" value="ZF_RING_2"/>
    <property type="match status" value="1"/>
</dbReference>
<dbReference type="Ensembl" id="ENSACLT00000005595.1">
    <property type="protein sequence ID" value="ENSACLP00000005477.1"/>
    <property type="gene ID" value="ENSACLG00000003687.1"/>
</dbReference>
<dbReference type="Pfam" id="PF25600">
    <property type="entry name" value="TRIM_CC"/>
    <property type="match status" value="1"/>
</dbReference>
<dbReference type="InterPro" id="IPR058030">
    <property type="entry name" value="TRIM8/14/16/25/29/45/65_CC"/>
</dbReference>
<dbReference type="Gene3D" id="4.10.830.40">
    <property type="match status" value="1"/>
</dbReference>
<dbReference type="PROSITE" id="PS50119">
    <property type="entry name" value="ZF_BBOX"/>
    <property type="match status" value="1"/>
</dbReference>
<reference evidence="10" key="3">
    <citation type="submission" date="2025-09" db="UniProtKB">
        <authorList>
            <consortium name="Ensembl"/>
        </authorList>
    </citation>
    <scope>IDENTIFICATION</scope>
</reference>
<dbReference type="Gene3D" id="3.30.160.60">
    <property type="entry name" value="Classic Zinc Finger"/>
    <property type="match status" value="1"/>
</dbReference>
<protein>
    <submittedName>
        <fullName evidence="10">Uncharacterized protein</fullName>
    </submittedName>
</protein>
<evidence type="ECO:0000256" key="3">
    <source>
        <dbReference type="ARBA" id="ARBA00022771"/>
    </source>
</evidence>
<dbReference type="GeneTree" id="ENSGT01150000286950"/>
<dbReference type="Gene3D" id="3.30.40.10">
    <property type="entry name" value="Zinc/RING finger domain, C3HC4 (zinc finger)"/>
    <property type="match status" value="1"/>
</dbReference>
<dbReference type="PANTHER" id="PTHR25465:SF5">
    <property type="entry name" value="E3 UBIQUITIN_ISG15 LIGASE TRIM25-RELATED"/>
    <property type="match status" value="1"/>
</dbReference>
<feature type="domain" description="B box-type" evidence="8">
    <location>
        <begin position="169"/>
        <end position="209"/>
    </location>
</feature>
<keyword evidence="4" id="KW-0862">Zinc</keyword>
<proteinExistence type="predicted"/>
<evidence type="ECO:0000259" key="8">
    <source>
        <dbReference type="PROSITE" id="PS50119"/>
    </source>
</evidence>
<dbReference type="GO" id="GO:0045087">
    <property type="term" value="P:innate immune response"/>
    <property type="evidence" value="ECO:0007669"/>
    <property type="project" value="UniProtKB-KW"/>
</dbReference>
<dbReference type="InterPro" id="IPR000315">
    <property type="entry name" value="Znf_B-box"/>
</dbReference>
<reference evidence="10" key="1">
    <citation type="submission" date="2018-05" db="EMBL/GenBank/DDBJ databases">
        <authorList>
            <person name="Datahose"/>
        </authorList>
    </citation>
    <scope>NUCLEOTIDE SEQUENCE</scope>
</reference>
<dbReference type="Bgee" id="ENSACLG00000003687">
    <property type="expression patterns" value="Expressed in spleen and 1 other cell type or tissue"/>
</dbReference>
<evidence type="ECO:0000313" key="11">
    <source>
        <dbReference type="Proteomes" id="UP000265100"/>
    </source>
</evidence>
<dbReference type="SMART" id="SM00184">
    <property type="entry name" value="RING"/>
    <property type="match status" value="1"/>
</dbReference>
<dbReference type="Pfam" id="PF00622">
    <property type="entry name" value="SPRY"/>
    <property type="match status" value="1"/>
</dbReference>
<dbReference type="SMART" id="SM00589">
    <property type="entry name" value="PRY"/>
    <property type="match status" value="1"/>
</dbReference>
<dbReference type="AlphaFoldDB" id="A0A3P8NL11"/>
<evidence type="ECO:0000259" key="7">
    <source>
        <dbReference type="PROSITE" id="PS50089"/>
    </source>
</evidence>
<dbReference type="PROSITE" id="PS50188">
    <property type="entry name" value="B302_SPRY"/>
    <property type="match status" value="1"/>
</dbReference>
<dbReference type="InterPro" id="IPR003879">
    <property type="entry name" value="Butyrophylin_SPRY"/>
</dbReference>
<evidence type="ECO:0000256" key="2">
    <source>
        <dbReference type="ARBA" id="ARBA00022723"/>
    </source>
</evidence>
<dbReference type="Gene3D" id="2.60.120.920">
    <property type="match status" value="1"/>
</dbReference>
<keyword evidence="1" id="KW-0399">Innate immunity</keyword>
<dbReference type="PANTHER" id="PTHR25465">
    <property type="entry name" value="B-BOX DOMAIN CONTAINING"/>
    <property type="match status" value="1"/>
</dbReference>
<evidence type="ECO:0000256" key="1">
    <source>
        <dbReference type="ARBA" id="ARBA00022588"/>
    </source>
</evidence>
<dbReference type="InterPro" id="IPR013083">
    <property type="entry name" value="Znf_RING/FYVE/PHD"/>
</dbReference>
<dbReference type="SMART" id="SM00449">
    <property type="entry name" value="SPRY"/>
    <property type="match status" value="1"/>
</dbReference>
<dbReference type="InterPro" id="IPR043136">
    <property type="entry name" value="B30.2/SPRY_sf"/>
</dbReference>
<dbReference type="GO" id="GO:0008270">
    <property type="term" value="F:zinc ion binding"/>
    <property type="evidence" value="ECO:0007669"/>
    <property type="project" value="UniProtKB-KW"/>
</dbReference>
<feature type="domain" description="B30.2/SPRY" evidence="9">
    <location>
        <begin position="386"/>
        <end position="578"/>
    </location>
</feature>
<dbReference type="Pfam" id="PF13765">
    <property type="entry name" value="PRY"/>
    <property type="match status" value="1"/>
</dbReference>
<dbReference type="GO" id="GO:0005737">
    <property type="term" value="C:cytoplasm"/>
    <property type="evidence" value="ECO:0007669"/>
    <property type="project" value="UniProtKB-ARBA"/>
</dbReference>
<dbReference type="Proteomes" id="UP000265100">
    <property type="component" value="Chromosome 11"/>
</dbReference>
<keyword evidence="11" id="KW-1185">Reference proteome</keyword>
<keyword evidence="2" id="KW-0479">Metal-binding</keyword>
<dbReference type="InterPro" id="IPR017907">
    <property type="entry name" value="Znf_RING_CS"/>
</dbReference>
<dbReference type="PROSITE" id="PS00518">
    <property type="entry name" value="ZF_RING_1"/>
    <property type="match status" value="1"/>
</dbReference>
<evidence type="ECO:0000259" key="9">
    <source>
        <dbReference type="PROSITE" id="PS50188"/>
    </source>
</evidence>
<dbReference type="SUPFAM" id="SSF57845">
    <property type="entry name" value="B-box zinc-binding domain"/>
    <property type="match status" value="1"/>
</dbReference>
<dbReference type="InterPro" id="IPR001870">
    <property type="entry name" value="B30.2/SPRY"/>
</dbReference>
<dbReference type="InterPro" id="IPR003877">
    <property type="entry name" value="SPRY_dom"/>
</dbReference>
<dbReference type="SMART" id="SM00336">
    <property type="entry name" value="BBOX"/>
    <property type="match status" value="1"/>
</dbReference>